<protein>
    <recommendedName>
        <fullName evidence="2">histidine kinase</fullName>
        <ecNumber evidence="2">2.7.13.3</ecNumber>
    </recommendedName>
</protein>
<evidence type="ECO:0000256" key="4">
    <source>
        <dbReference type="ARBA" id="ARBA00022679"/>
    </source>
</evidence>
<dbReference type="InterPro" id="IPR011622">
    <property type="entry name" value="7TMR_DISM_rcpt_extracell_dom2"/>
</dbReference>
<keyword evidence="9" id="KW-0547">Nucleotide-binding</keyword>
<keyword evidence="6" id="KW-0902">Two-component regulatory system</keyword>
<evidence type="ECO:0000256" key="3">
    <source>
        <dbReference type="ARBA" id="ARBA00022553"/>
    </source>
</evidence>
<keyword evidence="5" id="KW-0418">Kinase</keyword>
<evidence type="ECO:0000256" key="7">
    <source>
        <dbReference type="SAM" id="Phobius"/>
    </source>
</evidence>
<dbReference type="GO" id="GO:0005524">
    <property type="term" value="F:ATP binding"/>
    <property type="evidence" value="ECO:0007669"/>
    <property type="project" value="UniProtKB-KW"/>
</dbReference>
<feature type="transmembrane region" description="Helical" evidence="7">
    <location>
        <begin position="338"/>
        <end position="360"/>
    </location>
</feature>
<dbReference type="CDD" id="cd00075">
    <property type="entry name" value="HATPase"/>
    <property type="match status" value="1"/>
</dbReference>
<comment type="caution">
    <text evidence="9">The sequence shown here is derived from an EMBL/GenBank/DDBJ whole genome shotgun (WGS) entry which is preliminary data.</text>
</comment>
<feature type="transmembrane region" description="Helical" evidence="7">
    <location>
        <begin position="211"/>
        <end position="228"/>
    </location>
</feature>
<keyword evidence="9" id="KW-0067">ATP-binding</keyword>
<dbReference type="Pfam" id="PF07695">
    <property type="entry name" value="7TMR-DISM_7TM"/>
    <property type="match status" value="1"/>
</dbReference>
<dbReference type="PANTHER" id="PTHR43711">
    <property type="entry name" value="TWO-COMPONENT HISTIDINE KINASE"/>
    <property type="match status" value="1"/>
</dbReference>
<evidence type="ECO:0000313" key="9">
    <source>
        <dbReference type="EMBL" id="MFC7288974.1"/>
    </source>
</evidence>
<organism evidence="9 10">
    <name type="scientific">Herminiimonas glaciei</name>
    <dbReference type="NCBI Taxonomy" id="523788"/>
    <lineage>
        <taxon>Bacteria</taxon>
        <taxon>Pseudomonadati</taxon>
        <taxon>Pseudomonadota</taxon>
        <taxon>Betaproteobacteria</taxon>
        <taxon>Burkholderiales</taxon>
        <taxon>Oxalobacteraceae</taxon>
        <taxon>Herminiimonas</taxon>
    </lineage>
</organism>
<keyword evidence="4" id="KW-0808">Transferase</keyword>
<evidence type="ECO:0000256" key="5">
    <source>
        <dbReference type="ARBA" id="ARBA00022777"/>
    </source>
</evidence>
<dbReference type="InterPro" id="IPR005467">
    <property type="entry name" value="His_kinase_dom"/>
</dbReference>
<dbReference type="Gene3D" id="1.10.287.130">
    <property type="match status" value="1"/>
</dbReference>
<dbReference type="InterPro" id="IPR036890">
    <property type="entry name" value="HATPase_C_sf"/>
</dbReference>
<dbReference type="CDD" id="cd00082">
    <property type="entry name" value="HisKA"/>
    <property type="match status" value="1"/>
</dbReference>
<dbReference type="RefSeq" id="WP_382272361.1">
    <property type="nucleotide sequence ID" value="NZ_JBHTBU010000002.1"/>
</dbReference>
<dbReference type="Proteomes" id="UP001596542">
    <property type="component" value="Unassembled WGS sequence"/>
</dbReference>
<dbReference type="InterPro" id="IPR003594">
    <property type="entry name" value="HATPase_dom"/>
</dbReference>
<feature type="transmembrane region" description="Helical" evidence="7">
    <location>
        <begin position="185"/>
        <end position="204"/>
    </location>
</feature>
<dbReference type="Pfam" id="PF00512">
    <property type="entry name" value="HisKA"/>
    <property type="match status" value="1"/>
</dbReference>
<dbReference type="InterPro" id="IPR011623">
    <property type="entry name" value="7TMR_DISM_rcpt_extracell_dom1"/>
</dbReference>
<dbReference type="InterPro" id="IPR050736">
    <property type="entry name" value="Sensor_HK_Regulatory"/>
</dbReference>
<evidence type="ECO:0000256" key="6">
    <source>
        <dbReference type="ARBA" id="ARBA00023012"/>
    </source>
</evidence>
<dbReference type="InterPro" id="IPR004358">
    <property type="entry name" value="Sig_transdc_His_kin-like_C"/>
</dbReference>
<keyword evidence="3" id="KW-0597">Phosphoprotein</keyword>
<dbReference type="SUPFAM" id="SSF55874">
    <property type="entry name" value="ATPase domain of HSP90 chaperone/DNA topoisomerase II/histidine kinase"/>
    <property type="match status" value="1"/>
</dbReference>
<proteinExistence type="predicted"/>
<dbReference type="Pfam" id="PF07696">
    <property type="entry name" value="7TMR-DISMED2"/>
    <property type="match status" value="1"/>
</dbReference>
<evidence type="ECO:0000313" key="10">
    <source>
        <dbReference type="Proteomes" id="UP001596542"/>
    </source>
</evidence>
<comment type="catalytic activity">
    <reaction evidence="1">
        <text>ATP + protein L-histidine = ADP + protein N-phospho-L-histidine.</text>
        <dbReference type="EC" id="2.7.13.3"/>
    </reaction>
</comment>
<reference evidence="10" key="1">
    <citation type="journal article" date="2019" name="Int. J. Syst. Evol. Microbiol.">
        <title>The Global Catalogue of Microorganisms (GCM) 10K type strain sequencing project: providing services to taxonomists for standard genome sequencing and annotation.</title>
        <authorList>
            <consortium name="The Broad Institute Genomics Platform"/>
            <consortium name="The Broad Institute Genome Sequencing Center for Infectious Disease"/>
            <person name="Wu L."/>
            <person name="Ma J."/>
        </authorList>
    </citation>
    <scope>NUCLEOTIDE SEQUENCE [LARGE SCALE GENOMIC DNA]</scope>
    <source>
        <strain evidence="10">KACC 12508</strain>
    </source>
</reference>
<dbReference type="SMART" id="SM00388">
    <property type="entry name" value="HisKA"/>
    <property type="match status" value="1"/>
</dbReference>
<keyword evidence="10" id="KW-1185">Reference proteome</keyword>
<gene>
    <name evidence="9" type="ORF">ACFQPC_13065</name>
</gene>
<evidence type="ECO:0000256" key="2">
    <source>
        <dbReference type="ARBA" id="ARBA00012438"/>
    </source>
</evidence>
<feature type="domain" description="Histidine kinase" evidence="8">
    <location>
        <begin position="453"/>
        <end position="666"/>
    </location>
</feature>
<dbReference type="Pfam" id="PF02518">
    <property type="entry name" value="HATPase_c"/>
    <property type="match status" value="1"/>
</dbReference>
<keyword evidence="7" id="KW-0472">Membrane</keyword>
<feature type="transmembrane region" description="Helical" evidence="7">
    <location>
        <begin position="366"/>
        <end position="386"/>
    </location>
</feature>
<feature type="transmembrane region" description="Helical" evidence="7">
    <location>
        <begin position="281"/>
        <end position="299"/>
    </location>
</feature>
<dbReference type="PRINTS" id="PR00344">
    <property type="entry name" value="BCTRLSENSOR"/>
</dbReference>
<dbReference type="SMART" id="SM00387">
    <property type="entry name" value="HATPase_c"/>
    <property type="match status" value="1"/>
</dbReference>
<name>A0ABW2ID25_9BURK</name>
<dbReference type="Gene3D" id="2.60.40.2380">
    <property type="match status" value="1"/>
</dbReference>
<dbReference type="PROSITE" id="PS50109">
    <property type="entry name" value="HIS_KIN"/>
    <property type="match status" value="1"/>
</dbReference>
<keyword evidence="7" id="KW-1133">Transmembrane helix</keyword>
<sequence>MATDLMLTLLPRLCPLLLLLCSSIVLAEPIVLDQERLDISSRIESLVDPSGKLTLTDVMQPEMAQQFEPRPEVLQKIGRNNTAWLKATLQPDSAQPQEWWLELQMPAATEQMAYYHPKDVEFYTDGERVVPLRATDYRNPLYKIVINDGQPRTFYMKVHTGQIMAKDLVLWEPSAFARATAKEEFIWGIRTGICILLILTALWFERAIRDGVYLYFALYVICVLVMNLPATSSVRAAFGADYMQELNYMRFFGLVAGMVTAVEFLFRFVGMRELRPRLTKGFLWSLRGYALLVTIVALTSRFETAINLLSFAITFLTGPLALLILVKHVLRSNIEVRLPFFIACSTFVLAIMLQFLAIRGYVRNDFLNYSTATFSVLVFLTVFYAITKRYQRMREANELAQNRIIEIVRSSERELEKQVAERTQALLVAMEDVEKALAQERAAHEEQQQFIAMVSHELRTPLAVIDAAAQNMTREGEQGSAKAPLRLEKIHRATERLSSLFTQYLSSERLKMFAHGIQPANTTLHLLLEDAVNMAKPLADNHQFLIDSESVKTPVRADADILRLVISTLLNNAVKYTPAGSTVVLRAAPVSNGWHIDIADNGPGIAVDEREKIFSRYYRGRISASQAGTGLGLTLARHLIERHGGTLALLDTAGGSTFRIFLPLENAAAPAYENTVTAALQAR</sequence>
<dbReference type="EC" id="2.7.13.3" evidence="2"/>
<feature type="transmembrane region" description="Helical" evidence="7">
    <location>
        <begin position="248"/>
        <end position="269"/>
    </location>
</feature>
<evidence type="ECO:0000256" key="1">
    <source>
        <dbReference type="ARBA" id="ARBA00000085"/>
    </source>
</evidence>
<dbReference type="InterPro" id="IPR003661">
    <property type="entry name" value="HisK_dim/P_dom"/>
</dbReference>
<dbReference type="PANTHER" id="PTHR43711:SF28">
    <property type="entry name" value="SENSOR HISTIDINE KINASE YXDK"/>
    <property type="match status" value="1"/>
</dbReference>
<dbReference type="Gene3D" id="3.30.565.10">
    <property type="entry name" value="Histidine kinase-like ATPase, C-terminal domain"/>
    <property type="match status" value="1"/>
</dbReference>
<dbReference type="EMBL" id="JBHTBU010000002">
    <property type="protein sequence ID" value="MFC7288974.1"/>
    <property type="molecule type" value="Genomic_DNA"/>
</dbReference>
<dbReference type="InterPro" id="IPR036097">
    <property type="entry name" value="HisK_dim/P_sf"/>
</dbReference>
<dbReference type="SUPFAM" id="SSF47384">
    <property type="entry name" value="Homodimeric domain of signal transducing histidine kinase"/>
    <property type="match status" value="1"/>
</dbReference>
<evidence type="ECO:0000259" key="8">
    <source>
        <dbReference type="PROSITE" id="PS50109"/>
    </source>
</evidence>
<keyword evidence="7" id="KW-0812">Transmembrane</keyword>
<accession>A0ABW2ID25</accession>
<feature type="transmembrane region" description="Helical" evidence="7">
    <location>
        <begin position="305"/>
        <end position="326"/>
    </location>
</feature>